<evidence type="ECO:0000256" key="3">
    <source>
        <dbReference type="ARBA" id="ARBA00022475"/>
    </source>
</evidence>
<evidence type="ECO:0000256" key="8">
    <source>
        <dbReference type="ARBA" id="ARBA00023136"/>
    </source>
</evidence>
<keyword evidence="8 10" id="KW-0472">Membrane</keyword>
<dbReference type="InterPro" id="IPR036034">
    <property type="entry name" value="PDZ_sf"/>
</dbReference>
<evidence type="ECO:0000256" key="1">
    <source>
        <dbReference type="ARBA" id="ARBA00004533"/>
    </source>
</evidence>
<dbReference type="Gene3D" id="2.30.42.10">
    <property type="match status" value="1"/>
</dbReference>
<proteinExistence type="predicted"/>
<dbReference type="SUPFAM" id="SSF50156">
    <property type="entry name" value="PDZ domain-like"/>
    <property type="match status" value="1"/>
</dbReference>
<name>A0ABV7JBT2_9GAMM</name>
<protein>
    <submittedName>
        <fullName evidence="13">Type II secretion system protein N</fullName>
    </submittedName>
</protein>
<comment type="subcellular location">
    <subcellularLocation>
        <location evidence="1">Cell inner membrane</location>
    </subcellularLocation>
</comment>
<keyword evidence="4" id="KW-0997">Cell inner membrane</keyword>
<evidence type="ECO:0000256" key="5">
    <source>
        <dbReference type="ARBA" id="ARBA00022692"/>
    </source>
</evidence>
<keyword evidence="7 10" id="KW-1133">Transmembrane helix</keyword>
<dbReference type="InterPro" id="IPR001478">
    <property type="entry name" value="PDZ"/>
</dbReference>
<dbReference type="Pfam" id="PF11356">
    <property type="entry name" value="T2SSC"/>
    <property type="match status" value="1"/>
</dbReference>
<keyword evidence="14" id="KW-1185">Reference proteome</keyword>
<feature type="compositionally biased region" description="Polar residues" evidence="9">
    <location>
        <begin position="148"/>
        <end position="164"/>
    </location>
</feature>
<keyword evidence="2" id="KW-0813">Transport</keyword>
<evidence type="ECO:0000256" key="9">
    <source>
        <dbReference type="SAM" id="MobiDB-lite"/>
    </source>
</evidence>
<evidence type="ECO:0000256" key="4">
    <source>
        <dbReference type="ARBA" id="ARBA00022519"/>
    </source>
</evidence>
<feature type="region of interest" description="Disordered" evidence="9">
    <location>
        <begin position="140"/>
        <end position="168"/>
    </location>
</feature>
<feature type="transmembrane region" description="Helical" evidence="10">
    <location>
        <begin position="12"/>
        <end position="30"/>
    </location>
</feature>
<evidence type="ECO:0000256" key="6">
    <source>
        <dbReference type="ARBA" id="ARBA00022927"/>
    </source>
</evidence>
<accession>A0ABV7JBT2</accession>
<evidence type="ECO:0000256" key="7">
    <source>
        <dbReference type="ARBA" id="ARBA00022989"/>
    </source>
</evidence>
<evidence type="ECO:0000313" key="14">
    <source>
        <dbReference type="Proteomes" id="UP001595533"/>
    </source>
</evidence>
<dbReference type="Pfam" id="PF13180">
    <property type="entry name" value="PDZ_2"/>
    <property type="match status" value="1"/>
</dbReference>
<dbReference type="EMBL" id="JBHRTS010000008">
    <property type="protein sequence ID" value="MFC3195444.1"/>
    <property type="molecule type" value="Genomic_DNA"/>
</dbReference>
<feature type="domain" description="Type II secretion system protein GspC N-terminal" evidence="11">
    <location>
        <begin position="11"/>
        <end position="145"/>
    </location>
</feature>
<keyword evidence="6" id="KW-0653">Protein transport</keyword>
<keyword evidence="5 10" id="KW-0812">Transmembrane</keyword>
<reference evidence="14" key="1">
    <citation type="journal article" date="2019" name="Int. J. Syst. Evol. Microbiol.">
        <title>The Global Catalogue of Microorganisms (GCM) 10K type strain sequencing project: providing services to taxonomists for standard genome sequencing and annotation.</title>
        <authorList>
            <consortium name="The Broad Institute Genomics Platform"/>
            <consortium name="The Broad Institute Genome Sequencing Center for Infectious Disease"/>
            <person name="Wu L."/>
            <person name="Ma J."/>
        </authorList>
    </citation>
    <scope>NUCLEOTIDE SEQUENCE [LARGE SCALE GENOMIC DNA]</scope>
    <source>
        <strain evidence="14">KCTC 42953</strain>
    </source>
</reference>
<evidence type="ECO:0000256" key="2">
    <source>
        <dbReference type="ARBA" id="ARBA00022448"/>
    </source>
</evidence>
<gene>
    <name evidence="13" type="ORF">ACFODZ_14410</name>
</gene>
<dbReference type="InterPro" id="IPR024961">
    <property type="entry name" value="T2SS_GspC_N"/>
</dbReference>
<sequence length="288" mass="31944">MSYYKKQLKQLLIWVLLALLVWLWIQFLLFPQHQQSDIQAVTAPPSMLSTTQLRPQPSTYHLFGSSTTTEIPLSMLQSETSLDLIVTGIMATADPAAGRAYIRNRQGDEQQFQVGDEVYGLATLDAVHADHLVLKRGNNSREKLSLSKGRQMNTRTTSKGSDQSAATAAASNRIANHINKSSDWQEMLNEQKFDATKIARMASKVNVVRDGQGQIAGLRVSQLSGNSDLIKQGLRANDQIVAVNGIKISSQNVLQLQQELSGKDRASVTVMRNGRQLNLNLNLKEFQQ</sequence>
<dbReference type="RefSeq" id="WP_077412644.1">
    <property type="nucleotide sequence ID" value="NZ_JBHRTS010000008.1"/>
</dbReference>
<comment type="caution">
    <text evidence="13">The sequence shown here is derived from an EMBL/GenBank/DDBJ whole genome shotgun (WGS) entry which is preliminary data.</text>
</comment>
<evidence type="ECO:0000259" key="11">
    <source>
        <dbReference type="Pfam" id="PF11356"/>
    </source>
</evidence>
<evidence type="ECO:0000259" key="12">
    <source>
        <dbReference type="Pfam" id="PF13180"/>
    </source>
</evidence>
<organism evidence="13 14">
    <name type="scientific">Marinicella sediminis</name>
    <dbReference type="NCBI Taxonomy" id="1792834"/>
    <lineage>
        <taxon>Bacteria</taxon>
        <taxon>Pseudomonadati</taxon>
        <taxon>Pseudomonadota</taxon>
        <taxon>Gammaproteobacteria</taxon>
        <taxon>Lysobacterales</taxon>
        <taxon>Marinicellaceae</taxon>
        <taxon>Marinicella</taxon>
    </lineage>
</organism>
<dbReference type="Gene3D" id="2.30.30.830">
    <property type="match status" value="1"/>
</dbReference>
<feature type="domain" description="PDZ" evidence="12">
    <location>
        <begin position="217"/>
        <end position="283"/>
    </location>
</feature>
<keyword evidence="3" id="KW-1003">Cell membrane</keyword>
<evidence type="ECO:0000313" key="13">
    <source>
        <dbReference type="EMBL" id="MFC3195444.1"/>
    </source>
</evidence>
<dbReference type="Proteomes" id="UP001595533">
    <property type="component" value="Unassembled WGS sequence"/>
</dbReference>
<evidence type="ECO:0000256" key="10">
    <source>
        <dbReference type="SAM" id="Phobius"/>
    </source>
</evidence>